<proteinExistence type="predicted"/>
<dbReference type="InterPro" id="IPR039356">
    <property type="entry name" value="YfbR/HDDC2"/>
</dbReference>
<evidence type="ECO:0000313" key="5">
    <source>
        <dbReference type="Proteomes" id="UP001162156"/>
    </source>
</evidence>
<organism evidence="4 5">
    <name type="scientific">Rhamnusium bicolor</name>
    <dbReference type="NCBI Taxonomy" id="1586634"/>
    <lineage>
        <taxon>Eukaryota</taxon>
        <taxon>Metazoa</taxon>
        <taxon>Ecdysozoa</taxon>
        <taxon>Arthropoda</taxon>
        <taxon>Hexapoda</taxon>
        <taxon>Insecta</taxon>
        <taxon>Pterygota</taxon>
        <taxon>Neoptera</taxon>
        <taxon>Endopterygota</taxon>
        <taxon>Coleoptera</taxon>
        <taxon>Polyphaga</taxon>
        <taxon>Cucujiformia</taxon>
        <taxon>Chrysomeloidea</taxon>
        <taxon>Cerambycidae</taxon>
        <taxon>Lepturinae</taxon>
        <taxon>Rhagiini</taxon>
        <taxon>Rhamnusium</taxon>
    </lineage>
</organism>
<dbReference type="Gene3D" id="1.10.3210.10">
    <property type="entry name" value="Hypothetical protein af1432"/>
    <property type="match status" value="1"/>
</dbReference>
<protein>
    <recommendedName>
        <fullName evidence="3">HD domain-containing protein</fullName>
    </recommendedName>
</protein>
<dbReference type="Proteomes" id="UP001162156">
    <property type="component" value="Unassembled WGS sequence"/>
</dbReference>
<gene>
    <name evidence="4" type="ORF">NQ314_012203</name>
</gene>
<reference evidence="4" key="1">
    <citation type="journal article" date="2023" name="Insect Mol. Biol.">
        <title>Genome sequencing provides insights into the evolution of gene families encoding plant cell wall-degrading enzymes in longhorned beetles.</title>
        <authorList>
            <person name="Shin N.R."/>
            <person name="Okamura Y."/>
            <person name="Kirsch R."/>
            <person name="Pauchet Y."/>
        </authorList>
    </citation>
    <scope>NUCLEOTIDE SEQUENCE</scope>
    <source>
        <strain evidence="4">RBIC_L_NR</strain>
    </source>
</reference>
<evidence type="ECO:0000259" key="3">
    <source>
        <dbReference type="Pfam" id="PF13023"/>
    </source>
</evidence>
<dbReference type="SUPFAM" id="SSF109604">
    <property type="entry name" value="HD-domain/PDEase-like"/>
    <property type="match status" value="1"/>
</dbReference>
<evidence type="ECO:0000256" key="1">
    <source>
        <dbReference type="ARBA" id="ARBA00022723"/>
    </source>
</evidence>
<evidence type="ECO:0000313" key="4">
    <source>
        <dbReference type="EMBL" id="KAJ8936663.1"/>
    </source>
</evidence>
<evidence type="ECO:0000256" key="2">
    <source>
        <dbReference type="ARBA" id="ARBA00022801"/>
    </source>
</evidence>
<dbReference type="GO" id="GO:0002953">
    <property type="term" value="F:5'-deoxynucleotidase activity"/>
    <property type="evidence" value="ECO:0007669"/>
    <property type="project" value="InterPro"/>
</dbReference>
<dbReference type="EMBL" id="JANEYF010003402">
    <property type="protein sequence ID" value="KAJ8936663.1"/>
    <property type="molecule type" value="Genomic_DNA"/>
</dbReference>
<comment type="caution">
    <text evidence="4">The sequence shown here is derived from an EMBL/GenBank/DDBJ whole genome shotgun (WGS) entry which is preliminary data.</text>
</comment>
<accession>A0AAV8XF44</accession>
<dbReference type="AlphaFoldDB" id="A0AAV8XF44"/>
<keyword evidence="2" id="KW-0378">Hydrolase</keyword>
<dbReference type="Pfam" id="PF13023">
    <property type="entry name" value="HD_3"/>
    <property type="match status" value="1"/>
</dbReference>
<dbReference type="GO" id="GO:0005737">
    <property type="term" value="C:cytoplasm"/>
    <property type="evidence" value="ECO:0007669"/>
    <property type="project" value="TreeGrafter"/>
</dbReference>
<sequence>MGNDSKLNRFKCLQLALIHDLAECIVGDITPLDNIPEDKKHAMEDEAMLELTTYLGSEVGSLIYNLYKEYEAKETPEARFVKDLDRFDMLCTATYYELRDETPKKVARIFCCHRR</sequence>
<dbReference type="GO" id="GO:0046872">
    <property type="term" value="F:metal ion binding"/>
    <property type="evidence" value="ECO:0007669"/>
    <property type="project" value="UniProtKB-KW"/>
</dbReference>
<dbReference type="PANTHER" id="PTHR11845">
    <property type="entry name" value="5'-DEOXYNUCLEOTIDASE HDDC2"/>
    <property type="match status" value="1"/>
</dbReference>
<keyword evidence="1" id="KW-0479">Metal-binding</keyword>
<dbReference type="InterPro" id="IPR006674">
    <property type="entry name" value="HD_domain"/>
</dbReference>
<name>A0AAV8XF44_9CUCU</name>
<keyword evidence="5" id="KW-1185">Reference proteome</keyword>
<feature type="domain" description="HD" evidence="3">
    <location>
        <begin position="5"/>
        <end position="106"/>
    </location>
</feature>
<dbReference type="PANTHER" id="PTHR11845:SF13">
    <property type="entry name" value="5'-DEOXYNUCLEOTIDASE HDDC2"/>
    <property type="match status" value="1"/>
</dbReference>